<organism evidence="1 2">
    <name type="scientific">Dermacentor silvarum</name>
    <name type="common">Tick</name>
    <dbReference type="NCBI Taxonomy" id="543639"/>
    <lineage>
        <taxon>Eukaryota</taxon>
        <taxon>Metazoa</taxon>
        <taxon>Ecdysozoa</taxon>
        <taxon>Arthropoda</taxon>
        <taxon>Chelicerata</taxon>
        <taxon>Arachnida</taxon>
        <taxon>Acari</taxon>
        <taxon>Parasitiformes</taxon>
        <taxon>Ixodida</taxon>
        <taxon>Ixodoidea</taxon>
        <taxon>Ixodidae</taxon>
        <taxon>Rhipicephalinae</taxon>
        <taxon>Dermacentor</taxon>
    </lineage>
</organism>
<dbReference type="EMBL" id="CM023478">
    <property type="protein sequence ID" value="KAH7934363.1"/>
    <property type="molecule type" value="Genomic_DNA"/>
</dbReference>
<reference evidence="1" key="1">
    <citation type="submission" date="2020-05" db="EMBL/GenBank/DDBJ databases">
        <title>Large-scale comparative analyses of tick genomes elucidate their genetic diversity and vector capacities.</title>
        <authorList>
            <person name="Jia N."/>
            <person name="Wang J."/>
            <person name="Shi W."/>
            <person name="Du L."/>
            <person name="Sun Y."/>
            <person name="Zhan W."/>
            <person name="Jiang J."/>
            <person name="Wang Q."/>
            <person name="Zhang B."/>
            <person name="Ji P."/>
            <person name="Sakyi L.B."/>
            <person name="Cui X."/>
            <person name="Yuan T."/>
            <person name="Jiang B."/>
            <person name="Yang W."/>
            <person name="Lam T.T.-Y."/>
            <person name="Chang Q."/>
            <person name="Ding S."/>
            <person name="Wang X."/>
            <person name="Zhu J."/>
            <person name="Ruan X."/>
            <person name="Zhao L."/>
            <person name="Wei J."/>
            <person name="Que T."/>
            <person name="Du C."/>
            <person name="Cheng J."/>
            <person name="Dai P."/>
            <person name="Han X."/>
            <person name="Huang E."/>
            <person name="Gao Y."/>
            <person name="Liu J."/>
            <person name="Shao H."/>
            <person name="Ye R."/>
            <person name="Li L."/>
            <person name="Wei W."/>
            <person name="Wang X."/>
            <person name="Wang C."/>
            <person name="Yang T."/>
            <person name="Huo Q."/>
            <person name="Li W."/>
            <person name="Guo W."/>
            <person name="Chen H."/>
            <person name="Zhou L."/>
            <person name="Ni X."/>
            <person name="Tian J."/>
            <person name="Zhou Y."/>
            <person name="Sheng Y."/>
            <person name="Liu T."/>
            <person name="Pan Y."/>
            <person name="Xia L."/>
            <person name="Li J."/>
            <person name="Zhao F."/>
            <person name="Cao W."/>
        </authorList>
    </citation>
    <scope>NUCLEOTIDE SEQUENCE</scope>
    <source>
        <strain evidence="1">Dsil-2018</strain>
    </source>
</reference>
<evidence type="ECO:0000313" key="1">
    <source>
        <dbReference type="EMBL" id="KAH7934363.1"/>
    </source>
</evidence>
<evidence type="ECO:0000313" key="2">
    <source>
        <dbReference type="Proteomes" id="UP000821865"/>
    </source>
</evidence>
<keyword evidence="2" id="KW-1185">Reference proteome</keyword>
<protein>
    <submittedName>
        <fullName evidence="1">Uncharacterized protein</fullName>
    </submittedName>
</protein>
<sequence length="101" mass="11776">MHERIHTGKRPFVCHVCDRGFHQRGHLNSHMLVHLGERPHKWPDCGQRFIRASHMALHQKLQHSAESARHHVYPECGKGFTRRHLITHQLTHMGTKPNACS</sequence>
<dbReference type="Proteomes" id="UP000821865">
    <property type="component" value="Chromosome 9"/>
</dbReference>
<comment type="caution">
    <text evidence="1">The sequence shown here is derived from an EMBL/GenBank/DDBJ whole genome shotgun (WGS) entry which is preliminary data.</text>
</comment>
<proteinExistence type="predicted"/>
<accession>A0ACB8C6B8</accession>
<name>A0ACB8C6B8_DERSI</name>
<gene>
    <name evidence="1" type="ORF">HPB49_025172</name>
</gene>